<protein>
    <submittedName>
        <fullName evidence="1">Uncharacterized protein</fullName>
    </submittedName>
</protein>
<evidence type="ECO:0000313" key="2">
    <source>
        <dbReference type="Proteomes" id="UP000244956"/>
    </source>
</evidence>
<reference evidence="1 2" key="1">
    <citation type="submission" date="2018-05" db="EMBL/GenBank/DDBJ databases">
        <title>Marinilabilia rubrum sp. nov., isolated from saltern sediment.</title>
        <authorList>
            <person name="Zhang R."/>
        </authorList>
    </citation>
    <scope>NUCLEOTIDE SEQUENCE [LARGE SCALE GENOMIC DNA]</scope>
    <source>
        <strain evidence="1 2">WTE16</strain>
    </source>
</reference>
<dbReference type="Proteomes" id="UP000244956">
    <property type="component" value="Unassembled WGS sequence"/>
</dbReference>
<accession>A0A2U2B8F5</accession>
<proteinExistence type="predicted"/>
<organism evidence="1 2">
    <name type="scientific">Marinilabilia rubra</name>
    <dbReference type="NCBI Taxonomy" id="2162893"/>
    <lineage>
        <taxon>Bacteria</taxon>
        <taxon>Pseudomonadati</taxon>
        <taxon>Bacteroidota</taxon>
        <taxon>Bacteroidia</taxon>
        <taxon>Marinilabiliales</taxon>
        <taxon>Marinilabiliaceae</taxon>
        <taxon>Marinilabilia</taxon>
    </lineage>
</organism>
<evidence type="ECO:0000313" key="1">
    <source>
        <dbReference type="EMBL" id="PWD99345.1"/>
    </source>
</evidence>
<keyword evidence="2" id="KW-1185">Reference proteome</keyword>
<dbReference type="AlphaFoldDB" id="A0A2U2B8F5"/>
<gene>
    <name evidence="1" type="ORF">DDZ16_10050</name>
</gene>
<comment type="caution">
    <text evidence="1">The sequence shown here is derived from an EMBL/GenBank/DDBJ whole genome shotgun (WGS) entry which is preliminary data.</text>
</comment>
<name>A0A2U2B8F5_9BACT</name>
<sequence length="67" mass="7950">MKKICAVRFEAINDHLLNKQKAIPPYEERVRIKVMCPIRAIINQISPNYLSHFTFLPRMDILDRIEP</sequence>
<dbReference type="EMBL" id="QEWP01000007">
    <property type="protein sequence ID" value="PWD99345.1"/>
    <property type="molecule type" value="Genomic_DNA"/>
</dbReference>